<dbReference type="EMBL" id="JAKLMC020000052">
    <property type="protein sequence ID" value="KAK5948145.1"/>
    <property type="molecule type" value="Genomic_DNA"/>
</dbReference>
<sequence length="168" mass="18473">MFSTENGDLQFMNLEREIFAKLPAEDLIAIKAREYSDSLTRLFATKLILAYHHCLGKYIHQASALLSFLTLLTERQVSSDAVLVKNTVYTSRGNDRLMAALTAGLSSAFPVLSIVILNQCKSQNLRLGVLALFTILFSIILSLVSSKKKLEVFAAAAAFAAVNVVFIK</sequence>
<evidence type="ECO:0000256" key="1">
    <source>
        <dbReference type="SAM" id="Phobius"/>
    </source>
</evidence>
<name>A0AAN8E965_9EURO</name>
<protein>
    <recommendedName>
        <fullName evidence="2">DUF6594 domain-containing protein</fullName>
    </recommendedName>
</protein>
<evidence type="ECO:0000313" key="3">
    <source>
        <dbReference type="EMBL" id="KAK5948145.1"/>
    </source>
</evidence>
<dbReference type="AlphaFoldDB" id="A0AAN8E965"/>
<dbReference type="PANTHER" id="PTHR34502">
    <property type="entry name" value="DUF6594 DOMAIN-CONTAINING PROTEIN-RELATED"/>
    <property type="match status" value="1"/>
</dbReference>
<feature type="transmembrane region" description="Helical" evidence="1">
    <location>
        <begin position="124"/>
        <end position="144"/>
    </location>
</feature>
<feature type="transmembrane region" description="Helical" evidence="1">
    <location>
        <begin position="97"/>
        <end position="117"/>
    </location>
</feature>
<proteinExistence type="predicted"/>
<keyword evidence="1" id="KW-1133">Transmembrane helix</keyword>
<evidence type="ECO:0000259" key="2">
    <source>
        <dbReference type="Pfam" id="PF20237"/>
    </source>
</evidence>
<feature type="domain" description="DUF6594" evidence="2">
    <location>
        <begin position="22"/>
        <end position="164"/>
    </location>
</feature>
<dbReference type="PANTHER" id="PTHR34502:SF5">
    <property type="entry name" value="DUF6594 DOMAIN-CONTAINING PROTEIN"/>
    <property type="match status" value="1"/>
</dbReference>
<reference evidence="3 4" key="1">
    <citation type="submission" date="2022-12" db="EMBL/GenBank/DDBJ databases">
        <title>Genomic features and morphological characterization of a novel Knufia sp. strain isolated from spacecraft assembly facility.</title>
        <authorList>
            <person name="Teixeira M."/>
            <person name="Chander A.M."/>
            <person name="Stajich J.E."/>
            <person name="Venkateswaran K."/>
        </authorList>
    </citation>
    <scope>NUCLEOTIDE SEQUENCE [LARGE SCALE GENOMIC DNA]</scope>
    <source>
        <strain evidence="3 4">FJI-L2-BK-P2</strain>
    </source>
</reference>
<keyword evidence="1" id="KW-0812">Transmembrane</keyword>
<accession>A0AAN8E965</accession>
<dbReference type="InterPro" id="IPR046529">
    <property type="entry name" value="DUF6594"/>
</dbReference>
<feature type="transmembrane region" description="Helical" evidence="1">
    <location>
        <begin position="150"/>
        <end position="167"/>
    </location>
</feature>
<gene>
    <name evidence="3" type="ORF">OHC33_010798</name>
</gene>
<keyword evidence="4" id="KW-1185">Reference proteome</keyword>
<dbReference type="Pfam" id="PF20237">
    <property type="entry name" value="DUF6594"/>
    <property type="match status" value="1"/>
</dbReference>
<keyword evidence="1" id="KW-0472">Membrane</keyword>
<dbReference type="Proteomes" id="UP001316803">
    <property type="component" value="Unassembled WGS sequence"/>
</dbReference>
<organism evidence="3 4">
    <name type="scientific">Knufia fluminis</name>
    <dbReference type="NCBI Taxonomy" id="191047"/>
    <lineage>
        <taxon>Eukaryota</taxon>
        <taxon>Fungi</taxon>
        <taxon>Dikarya</taxon>
        <taxon>Ascomycota</taxon>
        <taxon>Pezizomycotina</taxon>
        <taxon>Eurotiomycetes</taxon>
        <taxon>Chaetothyriomycetidae</taxon>
        <taxon>Chaetothyriales</taxon>
        <taxon>Trichomeriaceae</taxon>
        <taxon>Knufia</taxon>
    </lineage>
</organism>
<evidence type="ECO:0000313" key="4">
    <source>
        <dbReference type="Proteomes" id="UP001316803"/>
    </source>
</evidence>
<comment type="caution">
    <text evidence="3">The sequence shown here is derived from an EMBL/GenBank/DDBJ whole genome shotgun (WGS) entry which is preliminary data.</text>
</comment>